<feature type="region of interest" description="Disordered" evidence="1">
    <location>
        <begin position="292"/>
        <end position="358"/>
    </location>
</feature>
<sequence>MPRKSSEDYKNTRHYIPIMSHEFRSPIKEKLRNLEERYIHEGRVVFDNFTDLNYVRSLFHFAEFECLLEINEQVCPCFILEFYSQYRLSYSDEGQMFVEFVIQNKLFSYSLENFAQILSVPCEGACVFTDKWRLDELAYGILLDGPYQTNPPSIEDIISSIRIDREGQVRRIRHEEEIDVHDYQILIRKIIPTLKPLEEIIRENTFCLGGNRDHVPACLCFMFYCAVHSERFNLAYYMAKRMEWVTKQARLILSYAMLLTRLFKFIMNEYPELYNESYVLYDHVMNPFASQLERKPRRDRGTRRGRHFTSSSSAFDQPPSSYLNDDDDEGNDEGTSRASTPSPIHYVNSLTNQVPQVF</sequence>
<gene>
    <name evidence="2" type="ORF">Tco_0729344</name>
</gene>
<feature type="compositionally biased region" description="Low complexity" evidence="1">
    <location>
        <begin position="310"/>
        <end position="321"/>
    </location>
</feature>
<proteinExistence type="predicted"/>
<reference evidence="2" key="1">
    <citation type="journal article" date="2022" name="Int. J. Mol. Sci.">
        <title>Draft Genome of Tanacetum Coccineum: Genomic Comparison of Closely Related Tanacetum-Family Plants.</title>
        <authorList>
            <person name="Yamashiro T."/>
            <person name="Shiraishi A."/>
            <person name="Nakayama K."/>
            <person name="Satake H."/>
        </authorList>
    </citation>
    <scope>NUCLEOTIDE SEQUENCE</scope>
</reference>
<keyword evidence="3" id="KW-1185">Reference proteome</keyword>
<dbReference type="Proteomes" id="UP001151760">
    <property type="component" value="Unassembled WGS sequence"/>
</dbReference>
<name>A0ABQ4YS57_9ASTR</name>
<protein>
    <submittedName>
        <fullName evidence="2">Uncharacterized protein</fullName>
    </submittedName>
</protein>
<comment type="caution">
    <text evidence="2">The sequence shown here is derived from an EMBL/GenBank/DDBJ whole genome shotgun (WGS) entry which is preliminary data.</text>
</comment>
<dbReference type="EMBL" id="BQNB010010599">
    <property type="protein sequence ID" value="GJS79463.1"/>
    <property type="molecule type" value="Genomic_DNA"/>
</dbReference>
<feature type="compositionally biased region" description="Basic residues" evidence="1">
    <location>
        <begin position="295"/>
        <end position="307"/>
    </location>
</feature>
<evidence type="ECO:0000313" key="2">
    <source>
        <dbReference type="EMBL" id="GJS79463.1"/>
    </source>
</evidence>
<feature type="compositionally biased region" description="Polar residues" evidence="1">
    <location>
        <begin position="336"/>
        <end position="358"/>
    </location>
</feature>
<reference evidence="2" key="2">
    <citation type="submission" date="2022-01" db="EMBL/GenBank/DDBJ databases">
        <authorList>
            <person name="Yamashiro T."/>
            <person name="Shiraishi A."/>
            <person name="Satake H."/>
            <person name="Nakayama K."/>
        </authorList>
    </citation>
    <scope>NUCLEOTIDE SEQUENCE</scope>
</reference>
<accession>A0ABQ4YS57</accession>
<organism evidence="2 3">
    <name type="scientific">Tanacetum coccineum</name>
    <dbReference type="NCBI Taxonomy" id="301880"/>
    <lineage>
        <taxon>Eukaryota</taxon>
        <taxon>Viridiplantae</taxon>
        <taxon>Streptophyta</taxon>
        <taxon>Embryophyta</taxon>
        <taxon>Tracheophyta</taxon>
        <taxon>Spermatophyta</taxon>
        <taxon>Magnoliopsida</taxon>
        <taxon>eudicotyledons</taxon>
        <taxon>Gunneridae</taxon>
        <taxon>Pentapetalae</taxon>
        <taxon>asterids</taxon>
        <taxon>campanulids</taxon>
        <taxon>Asterales</taxon>
        <taxon>Asteraceae</taxon>
        <taxon>Asteroideae</taxon>
        <taxon>Anthemideae</taxon>
        <taxon>Anthemidinae</taxon>
        <taxon>Tanacetum</taxon>
    </lineage>
</organism>
<evidence type="ECO:0000313" key="3">
    <source>
        <dbReference type="Proteomes" id="UP001151760"/>
    </source>
</evidence>
<evidence type="ECO:0000256" key="1">
    <source>
        <dbReference type="SAM" id="MobiDB-lite"/>
    </source>
</evidence>